<evidence type="ECO:0000313" key="2">
    <source>
        <dbReference type="Proteomes" id="UP001157502"/>
    </source>
</evidence>
<reference evidence="1" key="1">
    <citation type="submission" date="2021-05" db="EMBL/GenBank/DDBJ databases">
        <authorList>
            <person name="Pan Q."/>
            <person name="Jouanno E."/>
            <person name="Zahm M."/>
            <person name="Klopp C."/>
            <person name="Cabau C."/>
            <person name="Louis A."/>
            <person name="Berthelot C."/>
            <person name="Parey E."/>
            <person name="Roest Crollius H."/>
            <person name="Montfort J."/>
            <person name="Robinson-Rechavi M."/>
            <person name="Bouchez O."/>
            <person name="Lampietro C."/>
            <person name="Lopez Roques C."/>
            <person name="Donnadieu C."/>
            <person name="Postlethwait J."/>
            <person name="Bobe J."/>
            <person name="Dillon D."/>
            <person name="Chandos A."/>
            <person name="von Hippel F."/>
            <person name="Guiguen Y."/>
        </authorList>
    </citation>
    <scope>NUCLEOTIDE SEQUENCE</scope>
    <source>
        <strain evidence="1">YG-Jan2019</strain>
    </source>
</reference>
<keyword evidence="2" id="KW-1185">Reference proteome</keyword>
<comment type="caution">
    <text evidence="1">The sequence shown here is derived from an EMBL/GenBank/DDBJ whole genome shotgun (WGS) entry which is preliminary data.</text>
</comment>
<dbReference type="Proteomes" id="UP001157502">
    <property type="component" value="Chromosome 26"/>
</dbReference>
<proteinExistence type="predicted"/>
<dbReference type="EMBL" id="CM055753">
    <property type="protein sequence ID" value="KAJ7991794.1"/>
    <property type="molecule type" value="Genomic_DNA"/>
</dbReference>
<sequence>MGPISGKRGSLWSTTRPTFDLESGTLPLPRLHTRRSTQSDESWPGRAGTEKPARSDPPLWTSEAPESFCLHLITRLGLFLPPHSLITSIQTHGTMRSFRTSSRWTACSSPVALELCLCPRPTPPANINHPPGDI</sequence>
<organism evidence="1 2">
    <name type="scientific">Dallia pectoralis</name>
    <name type="common">Alaska blackfish</name>
    <dbReference type="NCBI Taxonomy" id="75939"/>
    <lineage>
        <taxon>Eukaryota</taxon>
        <taxon>Metazoa</taxon>
        <taxon>Chordata</taxon>
        <taxon>Craniata</taxon>
        <taxon>Vertebrata</taxon>
        <taxon>Euteleostomi</taxon>
        <taxon>Actinopterygii</taxon>
        <taxon>Neopterygii</taxon>
        <taxon>Teleostei</taxon>
        <taxon>Protacanthopterygii</taxon>
        <taxon>Esociformes</taxon>
        <taxon>Umbridae</taxon>
        <taxon>Dallia</taxon>
    </lineage>
</organism>
<protein>
    <submittedName>
        <fullName evidence="1">Uncharacterized protein</fullName>
    </submittedName>
</protein>
<gene>
    <name evidence="1" type="ORF">DPEC_G00287560</name>
</gene>
<evidence type="ECO:0000313" key="1">
    <source>
        <dbReference type="EMBL" id="KAJ7991794.1"/>
    </source>
</evidence>
<name>A0ACC2FK80_DALPE</name>
<accession>A0ACC2FK80</accession>